<accession>A0A8K0REU6</accession>
<dbReference type="Proteomes" id="UP000813461">
    <property type="component" value="Unassembled WGS sequence"/>
</dbReference>
<feature type="transmembrane region" description="Helical" evidence="1">
    <location>
        <begin position="43"/>
        <end position="63"/>
    </location>
</feature>
<protein>
    <submittedName>
        <fullName evidence="2">Uncharacterized protein</fullName>
    </submittedName>
</protein>
<keyword evidence="1" id="KW-0812">Transmembrane</keyword>
<name>A0A8K0REU6_9PLEO</name>
<keyword evidence="3" id="KW-1185">Reference proteome</keyword>
<proteinExistence type="predicted"/>
<feature type="transmembrane region" description="Helical" evidence="1">
    <location>
        <begin position="512"/>
        <end position="533"/>
    </location>
</feature>
<organism evidence="2 3">
    <name type="scientific">Paraphoma chrysanthemicola</name>
    <dbReference type="NCBI Taxonomy" id="798071"/>
    <lineage>
        <taxon>Eukaryota</taxon>
        <taxon>Fungi</taxon>
        <taxon>Dikarya</taxon>
        <taxon>Ascomycota</taxon>
        <taxon>Pezizomycotina</taxon>
        <taxon>Dothideomycetes</taxon>
        <taxon>Pleosporomycetidae</taxon>
        <taxon>Pleosporales</taxon>
        <taxon>Pleosporineae</taxon>
        <taxon>Phaeosphaeriaceae</taxon>
        <taxon>Paraphoma</taxon>
    </lineage>
</organism>
<reference evidence="2" key="1">
    <citation type="journal article" date="2021" name="Nat. Commun.">
        <title>Genetic determinants of endophytism in the Arabidopsis root mycobiome.</title>
        <authorList>
            <person name="Mesny F."/>
            <person name="Miyauchi S."/>
            <person name="Thiergart T."/>
            <person name="Pickel B."/>
            <person name="Atanasova L."/>
            <person name="Karlsson M."/>
            <person name="Huettel B."/>
            <person name="Barry K.W."/>
            <person name="Haridas S."/>
            <person name="Chen C."/>
            <person name="Bauer D."/>
            <person name="Andreopoulos W."/>
            <person name="Pangilinan J."/>
            <person name="LaButti K."/>
            <person name="Riley R."/>
            <person name="Lipzen A."/>
            <person name="Clum A."/>
            <person name="Drula E."/>
            <person name="Henrissat B."/>
            <person name="Kohler A."/>
            <person name="Grigoriev I.V."/>
            <person name="Martin F.M."/>
            <person name="Hacquard S."/>
        </authorList>
    </citation>
    <scope>NUCLEOTIDE SEQUENCE</scope>
    <source>
        <strain evidence="2">MPI-SDFR-AT-0120</strain>
    </source>
</reference>
<keyword evidence="1" id="KW-1133">Transmembrane helix</keyword>
<gene>
    <name evidence="2" type="ORF">FB567DRAFT_276885</name>
</gene>
<dbReference type="AlphaFoldDB" id="A0A8K0REU6"/>
<dbReference type="EMBL" id="JAGMVJ010000004">
    <property type="protein sequence ID" value="KAH7091543.1"/>
    <property type="molecule type" value="Genomic_DNA"/>
</dbReference>
<feature type="transmembrane region" description="Helical" evidence="1">
    <location>
        <begin position="91"/>
        <end position="112"/>
    </location>
</feature>
<keyword evidence="1" id="KW-0472">Membrane</keyword>
<evidence type="ECO:0000313" key="3">
    <source>
        <dbReference type="Proteomes" id="UP000813461"/>
    </source>
</evidence>
<feature type="transmembrane region" description="Helical" evidence="1">
    <location>
        <begin position="150"/>
        <end position="170"/>
    </location>
</feature>
<dbReference type="OrthoDB" id="529273at2759"/>
<evidence type="ECO:0000313" key="2">
    <source>
        <dbReference type="EMBL" id="KAH7091543.1"/>
    </source>
</evidence>
<sequence length="607" mass="67278">MSAGYTRIALDDLSSKSSLDEQHVQREEKDVVERTRTDPRKNVKFVTLVLGLVITCVFSASFLAGSKRHWTVKCPSRFCAIASQKRATLQMIIQTLSHVLGMLQVSTVVTLINRAARLYWKSNGITLDILQSWVSLSTRSISWGLPLGRVFLVLSFISLTTMPAAFWAGVITPVPSTFVTSDMLLIPGYHNTSYIREWPSSALAQPPLVSNEYGIFSYSVGSQMHAKLLYTAASSSTTDGRQRPHKKHDLSQFTYVGRSYGVGGSVGLEDKTVQNEWSHSYDYHETGLLTSVKCGYNARSNYQIRSTNNSAIYRTSGKLQRNDDTAPEDSIHLGLSSDSMVAIGVPPTPQDFRRILGFAAGKNYAYLNTLQCSFAFEPTLFHASVNLREKIITVAPLYPIRQFYPDSTNLTYTLLRQFAIIANLQTSTRVSALGEALSQSITNYVQNSRAHGNTHPAYSFKSATLSGVETALAAMADDMLVAYAGAQMYIQKDRKEVSITVTRTAFRFGEDMYIYIVCGVNLFVVCCVVVECVRTKNWKDLPELDYADTGAMIVASARTYDEDDDILKGRAADMGALQIRLAPGGRVLLERREEVQSLQEDVDIDAS</sequence>
<comment type="caution">
    <text evidence="2">The sequence shown here is derived from an EMBL/GenBank/DDBJ whole genome shotgun (WGS) entry which is preliminary data.</text>
</comment>
<evidence type="ECO:0000256" key="1">
    <source>
        <dbReference type="SAM" id="Phobius"/>
    </source>
</evidence>